<evidence type="ECO:0000256" key="2">
    <source>
        <dbReference type="ARBA" id="ARBA00022448"/>
    </source>
</evidence>
<evidence type="ECO:0000256" key="3">
    <source>
        <dbReference type="ARBA" id="ARBA00022927"/>
    </source>
</evidence>
<dbReference type="Gene3D" id="2.60.40.1670">
    <property type="entry name" value="beta-sandwich domain of Sec23/24"/>
    <property type="match status" value="1"/>
</dbReference>
<keyword evidence="11" id="KW-1185">Reference proteome</keyword>
<dbReference type="InterPro" id="IPR006900">
    <property type="entry name" value="Sec23/24_helical_dom"/>
</dbReference>
<feature type="domain" description="Gelsolin-like" evidence="5">
    <location>
        <begin position="891"/>
        <end position="954"/>
    </location>
</feature>
<sequence length="1051" mass="117812">MDPGYNVSPEQRQGQFNPGQRPPSARPRPMNPGFRPGQPKPVVSSQPRPNIQQGSQVPTGFQGSQPVRPQTPVNPYSPAPPNRSHIPQQRPVQNTNYARPPISRPPPPPGAGVPNAQNMPPHQLSYNAPGPQQQPGMNPIPQQYQIGAPQHPQGYPQNYGHYNQPQDATGNLSQQMGSMSLQEQANIQQKHRARRVYATGEVQSSNQYQNTSPAIGAPQMFTPAAQPPKPNTPFTRNYASPTQTPAALNTPYDSQKPRIDPNQMPSPVAVHALNQDMFLDQPYVTSQKVNVPLASTQFTCVDEGNANPMFVRMTMANIPNTEELLKVSKLPLGMMIQPLADISPQDTQTQTVDFGTEGPIRCKRCKSYINPYIEFIEGGKRFICNLCKHENDVPEDYFCNLDMTGRRLDWELRPELKNGTIEFVATQEFMSGQSGPAGYIFAIDVSWGSVQSGMIKTCTEAIKNLLYKNTGLPNGVLFGIITYDRGVHFYNISHQMLVVSDIRNVFVPLSEGFLVDPYESRHIIEPLLDNLPQMFSNTRTAEAVLGPVVQAAHEALKGRGGKLFAFQTNMPTLGPGTLRNRDDPKLHNTDKEKTLYQPQYEFYNEMGVKYVDEGISANFYLFPNSYVDIATLSQLPNVTSGEVYMYPSFNINRDGSRFTSDLINDATRNFGFNGVMRVRCSDGLRIDEYFGNLYMRNHVDVELSGITSDTAIGVSLKHDGRLDEKDNVYFQVALLYTTSDGRRRIRVHNMAVPCTTLIGNMFRYAEIDTSMNLIAKMAVAEAKSVSLRNIRDNLTNRCIQILSAYRKNCASGSSPGQLILPEAYKLLPIYTLSFIKSPALRGGVEMQIDDRTYHMFLFNTMNVKQSLRYFYPRIAPVHELPPPPSEGESLTLPTLVRASYSLLENTGIYLVQTNCLVLTMWIGRQVDPSVLNDLFGVSALDQINPLMSRIPTVDSELNKYVQKVSFALVNSMYTLPTDDELEAAHEHIKGENFDMGRTYNMPCIQVIRQAYDSHEIAFANTMVEDKNNDNMSYVDYLCHIHRQIQTETRSK</sequence>
<dbReference type="InterPro" id="IPR050550">
    <property type="entry name" value="SEC23_SEC24_subfamily"/>
</dbReference>
<evidence type="ECO:0000259" key="7">
    <source>
        <dbReference type="Pfam" id="PF04811"/>
    </source>
</evidence>
<dbReference type="InterPro" id="IPR006896">
    <property type="entry name" value="Sec23/24_trunk_dom"/>
</dbReference>
<feature type="compositionally biased region" description="Polar residues" evidence="4">
    <location>
        <begin position="85"/>
        <end position="97"/>
    </location>
</feature>
<evidence type="ECO:0008006" key="12">
    <source>
        <dbReference type="Google" id="ProtNLM"/>
    </source>
</evidence>
<proteinExistence type="inferred from homology"/>
<dbReference type="STRING" id="61424.A0A2T9Z3I1"/>
<dbReference type="Pfam" id="PF08033">
    <property type="entry name" value="Sec23_BS"/>
    <property type="match status" value="1"/>
</dbReference>
<gene>
    <name evidence="10" type="ORF">BB559_000970</name>
</gene>
<protein>
    <recommendedName>
        <fullName evidence="12">Protein transport protein Sec24C</fullName>
    </recommendedName>
</protein>
<organism evidence="10 11">
    <name type="scientific">Furculomyces boomerangus</name>
    <dbReference type="NCBI Taxonomy" id="61424"/>
    <lineage>
        <taxon>Eukaryota</taxon>
        <taxon>Fungi</taxon>
        <taxon>Fungi incertae sedis</taxon>
        <taxon>Zoopagomycota</taxon>
        <taxon>Kickxellomycotina</taxon>
        <taxon>Harpellomycetes</taxon>
        <taxon>Harpellales</taxon>
        <taxon>Harpellaceae</taxon>
        <taxon>Furculomyces</taxon>
    </lineage>
</organism>
<dbReference type="SUPFAM" id="SSF81811">
    <property type="entry name" value="Helical domain of Sec23/24"/>
    <property type="match status" value="1"/>
</dbReference>
<feature type="compositionally biased region" description="Polar residues" evidence="4">
    <location>
        <begin position="203"/>
        <end position="213"/>
    </location>
</feature>
<dbReference type="GO" id="GO:0070971">
    <property type="term" value="C:endoplasmic reticulum exit site"/>
    <property type="evidence" value="ECO:0007669"/>
    <property type="project" value="TreeGrafter"/>
</dbReference>
<feature type="domain" description="Sec23/Sec24 beta-sandwich" evidence="9">
    <location>
        <begin position="671"/>
        <end position="755"/>
    </location>
</feature>
<keyword evidence="2" id="KW-0813">Transport</keyword>
<dbReference type="GO" id="GO:0000149">
    <property type="term" value="F:SNARE binding"/>
    <property type="evidence" value="ECO:0007669"/>
    <property type="project" value="TreeGrafter"/>
</dbReference>
<comment type="caution">
    <text evidence="10">The sequence shown here is derived from an EMBL/GenBank/DDBJ whole genome shotgun (WGS) entry which is preliminary data.</text>
</comment>
<dbReference type="GO" id="GO:0090110">
    <property type="term" value="P:COPII-coated vesicle cargo loading"/>
    <property type="evidence" value="ECO:0007669"/>
    <property type="project" value="TreeGrafter"/>
</dbReference>
<dbReference type="SUPFAM" id="SSF81995">
    <property type="entry name" value="beta-sandwich domain of Sec23/24"/>
    <property type="match status" value="1"/>
</dbReference>
<dbReference type="Proteomes" id="UP000245699">
    <property type="component" value="Unassembled WGS sequence"/>
</dbReference>
<dbReference type="InterPro" id="IPR036180">
    <property type="entry name" value="Gelsolin-like_dom_sf"/>
</dbReference>
<dbReference type="Gene3D" id="3.40.20.10">
    <property type="entry name" value="Severin"/>
    <property type="match status" value="1"/>
</dbReference>
<dbReference type="Pfam" id="PF04815">
    <property type="entry name" value="Sec23_helical"/>
    <property type="match status" value="1"/>
</dbReference>
<feature type="region of interest" description="Disordered" evidence="4">
    <location>
        <begin position="1"/>
        <end position="140"/>
    </location>
</feature>
<feature type="compositionally biased region" description="Polar residues" evidence="4">
    <location>
        <begin position="43"/>
        <end position="74"/>
    </location>
</feature>
<dbReference type="InterPro" id="IPR007123">
    <property type="entry name" value="Gelsolin-like_dom"/>
</dbReference>
<dbReference type="PANTHER" id="PTHR13803:SF4">
    <property type="entry name" value="SECRETORY 24CD, ISOFORM C"/>
    <property type="match status" value="1"/>
</dbReference>
<evidence type="ECO:0000259" key="6">
    <source>
        <dbReference type="Pfam" id="PF04810"/>
    </source>
</evidence>
<dbReference type="AlphaFoldDB" id="A0A2T9Z3I1"/>
<dbReference type="InterPro" id="IPR012990">
    <property type="entry name" value="Beta-sandwich_Sec23_24"/>
</dbReference>
<evidence type="ECO:0000313" key="10">
    <source>
        <dbReference type="EMBL" id="PVU99142.1"/>
    </source>
</evidence>
<feature type="compositionally biased region" description="Pro residues" evidence="4">
    <location>
        <begin position="102"/>
        <end position="111"/>
    </location>
</feature>
<dbReference type="EMBL" id="MBFT01000051">
    <property type="protein sequence ID" value="PVU99142.1"/>
    <property type="molecule type" value="Genomic_DNA"/>
</dbReference>
<evidence type="ECO:0000313" key="11">
    <source>
        <dbReference type="Proteomes" id="UP000245699"/>
    </source>
</evidence>
<dbReference type="Gene3D" id="3.40.50.410">
    <property type="entry name" value="von Willebrand factor, type A domain"/>
    <property type="match status" value="1"/>
</dbReference>
<evidence type="ECO:0000259" key="9">
    <source>
        <dbReference type="Pfam" id="PF08033"/>
    </source>
</evidence>
<dbReference type="Pfam" id="PF04810">
    <property type="entry name" value="zf-Sec23_Sec24"/>
    <property type="match status" value="1"/>
</dbReference>
<dbReference type="InterPro" id="IPR036465">
    <property type="entry name" value="vWFA_dom_sf"/>
</dbReference>
<feature type="region of interest" description="Disordered" evidence="4">
    <location>
        <begin position="203"/>
        <end position="226"/>
    </location>
</feature>
<comment type="similarity">
    <text evidence="1">Belongs to the SEC23/SEC24 family. SEC24 subfamily.</text>
</comment>
<dbReference type="SUPFAM" id="SSF53300">
    <property type="entry name" value="vWA-like"/>
    <property type="match status" value="1"/>
</dbReference>
<dbReference type="Gene3D" id="1.20.120.730">
    <property type="entry name" value="Sec23/Sec24 helical domain"/>
    <property type="match status" value="1"/>
</dbReference>
<evidence type="ECO:0000259" key="8">
    <source>
        <dbReference type="Pfam" id="PF04815"/>
    </source>
</evidence>
<accession>A0A2T9Z3I1</accession>
<dbReference type="InterPro" id="IPR029006">
    <property type="entry name" value="ADF-H/Gelsolin-like_dom_sf"/>
</dbReference>
<reference evidence="10 11" key="1">
    <citation type="journal article" date="2018" name="MBio">
        <title>Comparative Genomics Reveals the Core Gene Toolbox for the Fungus-Insect Symbiosis.</title>
        <authorList>
            <person name="Wang Y."/>
            <person name="Stata M."/>
            <person name="Wang W."/>
            <person name="Stajich J.E."/>
            <person name="White M.M."/>
            <person name="Moncalvo J.M."/>
        </authorList>
    </citation>
    <scope>NUCLEOTIDE SEQUENCE [LARGE SCALE GENOMIC DNA]</scope>
    <source>
        <strain evidence="10 11">AUS-77-4</strain>
    </source>
</reference>
<dbReference type="InterPro" id="IPR036175">
    <property type="entry name" value="Sec23/24_helical_dom_sf"/>
</dbReference>
<evidence type="ECO:0000259" key="5">
    <source>
        <dbReference type="Pfam" id="PF00626"/>
    </source>
</evidence>
<dbReference type="GO" id="GO:0006886">
    <property type="term" value="P:intracellular protein transport"/>
    <property type="evidence" value="ECO:0007669"/>
    <property type="project" value="InterPro"/>
</dbReference>
<dbReference type="SUPFAM" id="SSF82754">
    <property type="entry name" value="C-terminal, gelsolin-like domain of Sec23/24"/>
    <property type="match status" value="1"/>
</dbReference>
<dbReference type="Pfam" id="PF00626">
    <property type="entry name" value="Gelsolin"/>
    <property type="match status" value="1"/>
</dbReference>
<dbReference type="InterPro" id="IPR006895">
    <property type="entry name" value="Znf_Sec23_Sec24"/>
</dbReference>
<feature type="compositionally biased region" description="Polar residues" evidence="4">
    <location>
        <begin position="8"/>
        <end position="18"/>
    </location>
</feature>
<dbReference type="OrthoDB" id="49016at2759"/>
<feature type="domain" description="Sec23/Sec24 helical" evidence="8">
    <location>
        <begin position="768"/>
        <end position="867"/>
    </location>
</feature>
<feature type="domain" description="Zinc finger Sec23/Sec24-type" evidence="6">
    <location>
        <begin position="359"/>
        <end position="397"/>
    </location>
</feature>
<evidence type="ECO:0000256" key="1">
    <source>
        <dbReference type="ARBA" id="ARBA00008334"/>
    </source>
</evidence>
<dbReference type="GO" id="GO:0030127">
    <property type="term" value="C:COPII vesicle coat"/>
    <property type="evidence" value="ECO:0007669"/>
    <property type="project" value="InterPro"/>
</dbReference>
<feature type="domain" description="Sec23/Sec24 trunk" evidence="7">
    <location>
        <begin position="436"/>
        <end position="664"/>
    </location>
</feature>
<feature type="compositionally biased region" description="Polar residues" evidence="4">
    <location>
        <begin position="115"/>
        <end position="140"/>
    </location>
</feature>
<dbReference type="GO" id="GO:0008270">
    <property type="term" value="F:zinc ion binding"/>
    <property type="evidence" value="ECO:0007669"/>
    <property type="project" value="InterPro"/>
</dbReference>
<keyword evidence="3" id="KW-0653">Protein transport</keyword>
<dbReference type="Pfam" id="PF04811">
    <property type="entry name" value="Sec23_trunk"/>
    <property type="match status" value="1"/>
</dbReference>
<name>A0A2T9Z3I1_9FUNG</name>
<dbReference type="Gene3D" id="2.30.30.380">
    <property type="entry name" value="Zn-finger domain of Sec23/24"/>
    <property type="match status" value="1"/>
</dbReference>
<dbReference type="InterPro" id="IPR036174">
    <property type="entry name" value="Znf_Sec23_Sec24_sf"/>
</dbReference>
<dbReference type="PANTHER" id="PTHR13803">
    <property type="entry name" value="SEC24-RELATED PROTEIN"/>
    <property type="match status" value="1"/>
</dbReference>
<feature type="compositionally biased region" description="Pro residues" evidence="4">
    <location>
        <begin position="20"/>
        <end position="30"/>
    </location>
</feature>
<dbReference type="SUPFAM" id="SSF82919">
    <property type="entry name" value="Zn-finger domain of Sec23/24"/>
    <property type="match status" value="1"/>
</dbReference>
<evidence type="ECO:0000256" key="4">
    <source>
        <dbReference type="SAM" id="MobiDB-lite"/>
    </source>
</evidence>